<proteinExistence type="predicted"/>
<gene>
    <name evidence="1" type="ORF">L9F63_025227</name>
</gene>
<accession>A0AAD7ZCA7</accession>
<sequence>TVGLNQCVQYSHRLLQSLIIQHKCHQSSAIIQMYLNGTIQLSEHSLRTLQVILKTCDLPENVDALNSISSGFSILPKQSLRCALLDWILPNREDVSFSELKLVPFLPQFMSKVLVEIAIRSQNDVDSDTFNGKSLSINSIEDDYWVSSFEMGLLIADSDIRNVRKMSVNNDSKLVITSVRDKLIELLIRDCNILEEREYTPTESKMKLKIVQDYISECMLVSSVLSWMLRWNVITSYALPTF</sequence>
<comment type="caution">
    <text evidence="1">The sequence shown here is derived from an EMBL/GenBank/DDBJ whole genome shotgun (WGS) entry which is preliminary data.</text>
</comment>
<dbReference type="Proteomes" id="UP001233999">
    <property type="component" value="Unassembled WGS sequence"/>
</dbReference>
<name>A0AAD7ZCA7_DIPPU</name>
<reference evidence="1" key="2">
    <citation type="submission" date="2023-05" db="EMBL/GenBank/DDBJ databases">
        <authorList>
            <person name="Fouks B."/>
        </authorList>
    </citation>
    <scope>NUCLEOTIDE SEQUENCE</scope>
    <source>
        <strain evidence="1">Stay&amp;Tobe</strain>
        <tissue evidence="1">Testes</tissue>
    </source>
</reference>
<dbReference type="EMBL" id="JASPKZ010009225">
    <property type="protein sequence ID" value="KAJ9577914.1"/>
    <property type="molecule type" value="Genomic_DNA"/>
</dbReference>
<protein>
    <submittedName>
        <fullName evidence="1">Uncharacterized protein</fullName>
    </submittedName>
</protein>
<reference evidence="1" key="1">
    <citation type="journal article" date="2023" name="IScience">
        <title>Live-bearing cockroach genome reveals convergent evolutionary mechanisms linked to viviparity in insects and beyond.</title>
        <authorList>
            <person name="Fouks B."/>
            <person name="Harrison M.C."/>
            <person name="Mikhailova A.A."/>
            <person name="Marchal E."/>
            <person name="English S."/>
            <person name="Carruthers M."/>
            <person name="Jennings E.C."/>
            <person name="Chiamaka E.L."/>
            <person name="Frigard R.A."/>
            <person name="Pippel M."/>
            <person name="Attardo G.M."/>
            <person name="Benoit J.B."/>
            <person name="Bornberg-Bauer E."/>
            <person name="Tobe S.S."/>
        </authorList>
    </citation>
    <scope>NUCLEOTIDE SEQUENCE</scope>
    <source>
        <strain evidence="1">Stay&amp;Tobe</strain>
    </source>
</reference>
<organism evidence="1 2">
    <name type="scientific">Diploptera punctata</name>
    <name type="common">Pacific beetle cockroach</name>
    <dbReference type="NCBI Taxonomy" id="6984"/>
    <lineage>
        <taxon>Eukaryota</taxon>
        <taxon>Metazoa</taxon>
        <taxon>Ecdysozoa</taxon>
        <taxon>Arthropoda</taxon>
        <taxon>Hexapoda</taxon>
        <taxon>Insecta</taxon>
        <taxon>Pterygota</taxon>
        <taxon>Neoptera</taxon>
        <taxon>Polyneoptera</taxon>
        <taxon>Dictyoptera</taxon>
        <taxon>Blattodea</taxon>
        <taxon>Blaberoidea</taxon>
        <taxon>Blaberidae</taxon>
        <taxon>Diplopterinae</taxon>
        <taxon>Diploptera</taxon>
    </lineage>
</organism>
<evidence type="ECO:0000313" key="2">
    <source>
        <dbReference type="Proteomes" id="UP001233999"/>
    </source>
</evidence>
<feature type="non-terminal residue" evidence="1">
    <location>
        <position position="242"/>
    </location>
</feature>
<evidence type="ECO:0000313" key="1">
    <source>
        <dbReference type="EMBL" id="KAJ9577914.1"/>
    </source>
</evidence>
<keyword evidence="2" id="KW-1185">Reference proteome</keyword>
<feature type="non-terminal residue" evidence="1">
    <location>
        <position position="1"/>
    </location>
</feature>
<dbReference type="AlphaFoldDB" id="A0AAD7ZCA7"/>